<dbReference type="RefSeq" id="WP_106533711.1">
    <property type="nucleotide sequence ID" value="NZ_PYAT01000007.1"/>
</dbReference>
<evidence type="ECO:0000259" key="8">
    <source>
        <dbReference type="PROSITE" id="PS51371"/>
    </source>
</evidence>
<dbReference type="SUPFAM" id="SSF52540">
    <property type="entry name" value="P-loop containing nucleoside triphosphate hydrolases"/>
    <property type="match status" value="1"/>
</dbReference>
<dbReference type="PROSITE" id="PS00676">
    <property type="entry name" value="SIGMA54_INTERACT_2"/>
    <property type="match status" value="1"/>
</dbReference>
<dbReference type="SMART" id="SM00091">
    <property type="entry name" value="PAS"/>
    <property type="match status" value="1"/>
</dbReference>
<dbReference type="PRINTS" id="PR01590">
    <property type="entry name" value="HTHFIS"/>
</dbReference>
<evidence type="ECO:0000256" key="5">
    <source>
        <dbReference type="PROSITE-ProRule" id="PRU00703"/>
    </source>
</evidence>
<dbReference type="InterPro" id="IPR046342">
    <property type="entry name" value="CBS_dom_sf"/>
</dbReference>
<organism evidence="9 10">
    <name type="scientific">Planomicrobium soli</name>
    <dbReference type="NCBI Taxonomy" id="1176648"/>
    <lineage>
        <taxon>Bacteria</taxon>
        <taxon>Bacillati</taxon>
        <taxon>Bacillota</taxon>
        <taxon>Bacilli</taxon>
        <taxon>Bacillales</taxon>
        <taxon>Caryophanaceae</taxon>
        <taxon>Planomicrobium</taxon>
    </lineage>
</organism>
<dbReference type="PROSITE" id="PS50112">
    <property type="entry name" value="PAS"/>
    <property type="match status" value="1"/>
</dbReference>
<dbReference type="Proteomes" id="UP000242682">
    <property type="component" value="Unassembled WGS sequence"/>
</dbReference>
<dbReference type="InterPro" id="IPR002078">
    <property type="entry name" value="Sigma_54_int"/>
</dbReference>
<protein>
    <submittedName>
        <fullName evidence="9">Transcriptional regulator</fullName>
    </submittedName>
</protein>
<dbReference type="SUPFAM" id="SSF55785">
    <property type="entry name" value="PYP-like sensor domain (PAS domain)"/>
    <property type="match status" value="1"/>
</dbReference>
<gene>
    <name evidence="9" type="ORF">B0H99_107175</name>
</gene>
<dbReference type="InterPro" id="IPR035965">
    <property type="entry name" value="PAS-like_dom_sf"/>
</dbReference>
<dbReference type="PROSITE" id="PS00675">
    <property type="entry name" value="SIGMA54_INTERACT_1"/>
    <property type="match status" value="1"/>
</dbReference>
<keyword evidence="5" id="KW-0129">CBS domain</keyword>
<feature type="domain" description="Sigma-54 factor interaction" evidence="6">
    <location>
        <begin position="287"/>
        <end position="517"/>
    </location>
</feature>
<feature type="domain" description="PAS" evidence="7">
    <location>
        <begin position="145"/>
        <end position="196"/>
    </location>
</feature>
<evidence type="ECO:0000259" key="7">
    <source>
        <dbReference type="PROSITE" id="PS50112"/>
    </source>
</evidence>
<comment type="caution">
    <text evidence="9">The sequence shown here is derived from an EMBL/GenBank/DDBJ whole genome shotgun (WGS) entry which is preliminary data.</text>
</comment>
<dbReference type="SMART" id="SM00116">
    <property type="entry name" value="CBS"/>
    <property type="match status" value="2"/>
</dbReference>
<dbReference type="CDD" id="cd00009">
    <property type="entry name" value="AAA"/>
    <property type="match status" value="1"/>
</dbReference>
<dbReference type="InterPro" id="IPR000014">
    <property type="entry name" value="PAS"/>
</dbReference>
<dbReference type="Pfam" id="PF25601">
    <property type="entry name" value="AAA_lid_14"/>
    <property type="match status" value="1"/>
</dbReference>
<dbReference type="SUPFAM" id="SSF54631">
    <property type="entry name" value="CBS-domain pair"/>
    <property type="match status" value="1"/>
</dbReference>
<dbReference type="PROSITE" id="PS50045">
    <property type="entry name" value="SIGMA54_INTERACT_4"/>
    <property type="match status" value="1"/>
</dbReference>
<dbReference type="PROSITE" id="PS51371">
    <property type="entry name" value="CBS"/>
    <property type="match status" value="1"/>
</dbReference>
<dbReference type="SMART" id="SM00382">
    <property type="entry name" value="AAA"/>
    <property type="match status" value="1"/>
</dbReference>
<dbReference type="InterPro" id="IPR013767">
    <property type="entry name" value="PAS_fold"/>
</dbReference>
<keyword evidence="10" id="KW-1185">Reference proteome</keyword>
<dbReference type="InterPro" id="IPR025943">
    <property type="entry name" value="Sigma_54_int_dom_ATP-bd_2"/>
</dbReference>
<evidence type="ECO:0000256" key="1">
    <source>
        <dbReference type="ARBA" id="ARBA00022741"/>
    </source>
</evidence>
<dbReference type="Gene3D" id="1.10.10.60">
    <property type="entry name" value="Homeodomain-like"/>
    <property type="match status" value="1"/>
</dbReference>
<dbReference type="FunFam" id="3.40.50.300:FF:000006">
    <property type="entry name" value="DNA-binding transcriptional regulator NtrC"/>
    <property type="match status" value="1"/>
</dbReference>
<keyword evidence="2" id="KW-0067">ATP-binding</keyword>
<dbReference type="Pfam" id="PF00989">
    <property type="entry name" value="PAS"/>
    <property type="match status" value="1"/>
</dbReference>
<dbReference type="PANTHER" id="PTHR32071:SF57">
    <property type="entry name" value="C4-DICARBOXYLATE TRANSPORT TRANSCRIPTIONAL REGULATORY PROTEIN DCTD"/>
    <property type="match status" value="1"/>
</dbReference>
<dbReference type="Gene3D" id="3.10.580.10">
    <property type="entry name" value="CBS-domain"/>
    <property type="match status" value="1"/>
</dbReference>
<dbReference type="EMBL" id="PYAT01000007">
    <property type="protein sequence ID" value="PSL36354.1"/>
    <property type="molecule type" value="Genomic_DNA"/>
</dbReference>
<dbReference type="CDD" id="cd02205">
    <property type="entry name" value="CBS_pair_SF"/>
    <property type="match status" value="1"/>
</dbReference>
<feature type="domain" description="CBS" evidence="8">
    <location>
        <begin position="22"/>
        <end position="78"/>
    </location>
</feature>
<keyword evidence="4" id="KW-0804">Transcription</keyword>
<dbReference type="GO" id="GO:0006355">
    <property type="term" value="P:regulation of DNA-templated transcription"/>
    <property type="evidence" value="ECO:0007669"/>
    <property type="project" value="InterPro"/>
</dbReference>
<dbReference type="InterPro" id="IPR003593">
    <property type="entry name" value="AAA+_ATPase"/>
</dbReference>
<keyword evidence="1" id="KW-0547">Nucleotide-binding</keyword>
<dbReference type="Gene3D" id="1.10.8.60">
    <property type="match status" value="1"/>
</dbReference>
<reference evidence="9 10" key="1">
    <citation type="submission" date="2018-03" db="EMBL/GenBank/DDBJ databases">
        <title>Genomic Encyclopedia of Type Strains, Phase III (KMG-III): the genomes of soil and plant-associated and newly described type strains.</title>
        <authorList>
            <person name="Whitman W."/>
        </authorList>
    </citation>
    <scope>NUCLEOTIDE SEQUENCE [LARGE SCALE GENOMIC DNA]</scope>
    <source>
        <strain evidence="9 10">CGMCC 1.12259</strain>
    </source>
</reference>
<sequence>MGKLNNTVNTNASDALSAGNWMTPLPYTIDAEKTFREAAVRMEELNINYLPVVDGKKKPVGLLSLKQLLPFLLNGGGEAKIAQEIQLDPSLLISQETNMLDLVAGPHQEFLVVDTIQMVVGILTSRDIVDALSKYIYKLKQTENKAEVLNVILEKAYEGIAVVDENGILLEFNDAYSRFTGVKREDAIGRHVTEVIENTNLHITAKTAIPDRGVLQNIQGQSMLVHRIPIWRDDKVVGAIGMLIFESVSEVYDILDRLQGDKIKGQTEPKLLSAELAEDSRVTMNKIIGTSEPILNAKRLARKAARTPATILISGESGTGKEVFAKSIHHLSPYYNGPFISVNCGAIPEDLFESELFGYEEGAFTGAKKSGKLGKFELAQNGTIFLDEIGELSLLLQTKLLRVLQEREIERVGGVKKHSINVRVIAATNRDIEEMVERGTFREDLYYRLNIIRLHLPALRERKEDIPVLLAHFTNKVCAKYSIPEKTFTPTAVKALIRRPWKGNIRELANLVEHSAIMSNSETIDLEDLPEKTGNRQEETQESIPSKLDEFKWKSGEEEKKLIVQTLESVRGNKSEAAARLGIHRTTLYQKLKKYGL</sequence>
<dbReference type="Gene3D" id="3.30.450.20">
    <property type="entry name" value="PAS domain"/>
    <property type="match status" value="1"/>
</dbReference>
<dbReference type="InterPro" id="IPR009057">
    <property type="entry name" value="Homeodomain-like_sf"/>
</dbReference>
<keyword evidence="3" id="KW-0805">Transcription regulation</keyword>
<dbReference type="OrthoDB" id="9771372at2"/>
<dbReference type="Pfam" id="PF00158">
    <property type="entry name" value="Sigma54_activat"/>
    <property type="match status" value="1"/>
</dbReference>
<dbReference type="Gene3D" id="3.40.50.300">
    <property type="entry name" value="P-loop containing nucleotide triphosphate hydrolases"/>
    <property type="match status" value="1"/>
</dbReference>
<dbReference type="SUPFAM" id="SSF46689">
    <property type="entry name" value="Homeodomain-like"/>
    <property type="match status" value="1"/>
</dbReference>
<dbReference type="InterPro" id="IPR025662">
    <property type="entry name" value="Sigma_54_int_dom_ATP-bd_1"/>
</dbReference>
<dbReference type="CDD" id="cd00130">
    <property type="entry name" value="PAS"/>
    <property type="match status" value="1"/>
</dbReference>
<evidence type="ECO:0000256" key="4">
    <source>
        <dbReference type="ARBA" id="ARBA00023163"/>
    </source>
</evidence>
<dbReference type="NCBIfam" id="TIGR00229">
    <property type="entry name" value="sensory_box"/>
    <property type="match status" value="1"/>
</dbReference>
<evidence type="ECO:0000256" key="3">
    <source>
        <dbReference type="ARBA" id="ARBA00023015"/>
    </source>
</evidence>
<evidence type="ECO:0000259" key="6">
    <source>
        <dbReference type="PROSITE" id="PS50045"/>
    </source>
</evidence>
<evidence type="ECO:0000313" key="10">
    <source>
        <dbReference type="Proteomes" id="UP000242682"/>
    </source>
</evidence>
<dbReference type="AlphaFoldDB" id="A0A2P8GQY0"/>
<dbReference type="GO" id="GO:0005524">
    <property type="term" value="F:ATP binding"/>
    <property type="evidence" value="ECO:0007669"/>
    <property type="project" value="UniProtKB-KW"/>
</dbReference>
<dbReference type="Pfam" id="PF02954">
    <property type="entry name" value="HTH_8"/>
    <property type="match status" value="1"/>
</dbReference>
<proteinExistence type="predicted"/>
<evidence type="ECO:0000256" key="2">
    <source>
        <dbReference type="ARBA" id="ARBA00022840"/>
    </source>
</evidence>
<dbReference type="InterPro" id="IPR027417">
    <property type="entry name" value="P-loop_NTPase"/>
</dbReference>
<dbReference type="PANTHER" id="PTHR32071">
    <property type="entry name" value="TRANSCRIPTIONAL REGULATORY PROTEIN"/>
    <property type="match status" value="1"/>
</dbReference>
<dbReference type="InterPro" id="IPR000644">
    <property type="entry name" value="CBS_dom"/>
</dbReference>
<evidence type="ECO:0000313" key="9">
    <source>
        <dbReference type="EMBL" id="PSL36354.1"/>
    </source>
</evidence>
<dbReference type="Pfam" id="PF00571">
    <property type="entry name" value="CBS"/>
    <property type="match status" value="1"/>
</dbReference>
<dbReference type="InterPro" id="IPR002197">
    <property type="entry name" value="HTH_Fis"/>
</dbReference>
<dbReference type="GO" id="GO:0043565">
    <property type="term" value="F:sequence-specific DNA binding"/>
    <property type="evidence" value="ECO:0007669"/>
    <property type="project" value="InterPro"/>
</dbReference>
<name>A0A2P8GQY0_9BACL</name>
<accession>A0A2P8GQY0</accession>
<dbReference type="InterPro" id="IPR058031">
    <property type="entry name" value="AAA_lid_NorR"/>
</dbReference>